<organism evidence="2 3">
    <name type="scientific">Rotaria magnacalcarata</name>
    <dbReference type="NCBI Taxonomy" id="392030"/>
    <lineage>
        <taxon>Eukaryota</taxon>
        <taxon>Metazoa</taxon>
        <taxon>Spiralia</taxon>
        <taxon>Gnathifera</taxon>
        <taxon>Rotifera</taxon>
        <taxon>Eurotatoria</taxon>
        <taxon>Bdelloidea</taxon>
        <taxon>Philodinida</taxon>
        <taxon>Philodinidae</taxon>
        <taxon>Rotaria</taxon>
    </lineage>
</organism>
<feature type="compositionally biased region" description="Basic and acidic residues" evidence="1">
    <location>
        <begin position="1"/>
        <end position="14"/>
    </location>
</feature>
<accession>A0A816QSB4</accession>
<dbReference type="Proteomes" id="UP000663824">
    <property type="component" value="Unassembled WGS sequence"/>
</dbReference>
<proteinExistence type="predicted"/>
<feature type="compositionally biased region" description="Acidic residues" evidence="1">
    <location>
        <begin position="15"/>
        <end position="27"/>
    </location>
</feature>
<reference evidence="2" key="1">
    <citation type="submission" date="2021-02" db="EMBL/GenBank/DDBJ databases">
        <authorList>
            <person name="Nowell W R."/>
        </authorList>
    </citation>
    <scope>NUCLEOTIDE SEQUENCE</scope>
</reference>
<protein>
    <submittedName>
        <fullName evidence="2">Uncharacterized protein</fullName>
    </submittedName>
</protein>
<name>A0A816QSB4_9BILA</name>
<dbReference type="EMBL" id="CAJNRE010007113">
    <property type="protein sequence ID" value="CAF2062661.1"/>
    <property type="molecule type" value="Genomic_DNA"/>
</dbReference>
<dbReference type="AlphaFoldDB" id="A0A816QSB4"/>
<evidence type="ECO:0000256" key="1">
    <source>
        <dbReference type="SAM" id="MobiDB-lite"/>
    </source>
</evidence>
<evidence type="ECO:0000313" key="3">
    <source>
        <dbReference type="Proteomes" id="UP000663824"/>
    </source>
</evidence>
<comment type="caution">
    <text evidence="2">The sequence shown here is derived from an EMBL/GenBank/DDBJ whole genome shotgun (WGS) entry which is preliminary data.</text>
</comment>
<feature type="region of interest" description="Disordered" evidence="1">
    <location>
        <begin position="1"/>
        <end position="35"/>
    </location>
</feature>
<evidence type="ECO:0000313" key="2">
    <source>
        <dbReference type="EMBL" id="CAF2062661.1"/>
    </source>
</evidence>
<gene>
    <name evidence="2" type="ORF">MBJ925_LOCUS15227</name>
</gene>
<feature type="non-terminal residue" evidence="2">
    <location>
        <position position="56"/>
    </location>
</feature>
<sequence>MQKSIELDKNKTIKEEEEEEEEEEEDENLLKPPSSDRLKCCNRLMIRSINIFMVAK</sequence>